<evidence type="ECO:0000313" key="3">
    <source>
        <dbReference type="Proteomes" id="UP000197138"/>
    </source>
</evidence>
<comment type="caution">
    <text evidence="2">The sequence shown here is derived from an EMBL/GenBank/DDBJ whole genome shotgun (WGS) entry which is preliminary data.</text>
</comment>
<dbReference type="EMBL" id="MTKT01001959">
    <property type="protein sequence ID" value="OWM82743.1"/>
    <property type="molecule type" value="Genomic_DNA"/>
</dbReference>
<evidence type="ECO:0000313" key="2">
    <source>
        <dbReference type="EMBL" id="OWM82743.1"/>
    </source>
</evidence>
<evidence type="ECO:0000256" key="1">
    <source>
        <dbReference type="SAM" id="MobiDB-lite"/>
    </source>
</evidence>
<gene>
    <name evidence="2" type="ORF">CDL15_Pgr020680</name>
</gene>
<name>A0A218XCS6_PUNGR</name>
<dbReference type="AlphaFoldDB" id="A0A218XCS6"/>
<dbReference type="Proteomes" id="UP000197138">
    <property type="component" value="Unassembled WGS sequence"/>
</dbReference>
<protein>
    <submittedName>
        <fullName evidence="2">Uncharacterized protein</fullName>
    </submittedName>
</protein>
<accession>A0A218XCS6</accession>
<reference evidence="3" key="1">
    <citation type="journal article" date="2017" name="Plant J.">
        <title>The pomegranate (Punica granatum L.) genome and the genomics of punicalagin biosynthesis.</title>
        <authorList>
            <person name="Qin G."/>
            <person name="Xu C."/>
            <person name="Ming R."/>
            <person name="Tang H."/>
            <person name="Guyot R."/>
            <person name="Kramer E.M."/>
            <person name="Hu Y."/>
            <person name="Yi X."/>
            <person name="Qi Y."/>
            <person name="Xu X."/>
            <person name="Gao Z."/>
            <person name="Pan H."/>
            <person name="Jian J."/>
            <person name="Tian Y."/>
            <person name="Yue Z."/>
            <person name="Xu Y."/>
        </authorList>
    </citation>
    <scope>NUCLEOTIDE SEQUENCE [LARGE SCALE GENOMIC DNA]</scope>
    <source>
        <strain evidence="3">cv. Dabenzi</strain>
    </source>
</reference>
<organism evidence="2 3">
    <name type="scientific">Punica granatum</name>
    <name type="common">Pomegranate</name>
    <dbReference type="NCBI Taxonomy" id="22663"/>
    <lineage>
        <taxon>Eukaryota</taxon>
        <taxon>Viridiplantae</taxon>
        <taxon>Streptophyta</taxon>
        <taxon>Embryophyta</taxon>
        <taxon>Tracheophyta</taxon>
        <taxon>Spermatophyta</taxon>
        <taxon>Magnoliopsida</taxon>
        <taxon>eudicotyledons</taxon>
        <taxon>Gunneridae</taxon>
        <taxon>Pentapetalae</taxon>
        <taxon>rosids</taxon>
        <taxon>malvids</taxon>
        <taxon>Myrtales</taxon>
        <taxon>Lythraceae</taxon>
        <taxon>Punica</taxon>
    </lineage>
</organism>
<feature type="region of interest" description="Disordered" evidence="1">
    <location>
        <begin position="98"/>
        <end position="143"/>
    </location>
</feature>
<sequence length="143" mass="16144">MDRSHPCLRLDVIIMPSADITRLWNTFRPVDRAFLRLIIGDLPLLADSPIDWFIHCLHPMFAQQLPGPCTTGELCQPSRVDYPRSSLLHSETCYDQKPSIPATHPARQASRAHFRGQATRGLHPSSTARRAMARGPINLPRRS</sequence>
<proteinExistence type="predicted"/>